<feature type="domain" description="4-fold beta flower" evidence="1">
    <location>
        <begin position="6"/>
        <end position="124"/>
    </location>
</feature>
<evidence type="ECO:0000259" key="1">
    <source>
        <dbReference type="Pfam" id="PF21784"/>
    </source>
</evidence>
<organism evidence="2 3">
    <name type="scientific">Clostridium sulfidigenes</name>
    <dbReference type="NCBI Taxonomy" id="318464"/>
    <lineage>
        <taxon>Bacteria</taxon>
        <taxon>Bacillati</taxon>
        <taxon>Bacillota</taxon>
        <taxon>Clostridia</taxon>
        <taxon>Eubacteriales</taxon>
        <taxon>Clostridiaceae</taxon>
        <taxon>Clostridium</taxon>
    </lineage>
</organism>
<evidence type="ECO:0000313" key="2">
    <source>
        <dbReference type="EMBL" id="KEZ85835.1"/>
    </source>
</evidence>
<sequence>MSLKMDPLYDKKANFVGWLVEHSNVFDKDLKWVAYAYYNYIWATKTRVWIGELRGTNLLDRDGRIVAWSTSGPVVGSLGFVEGPINIGPPIMPIGPIIHEVPLNPGYVPEPAGEWSKLTFNQWLNQR</sequence>
<evidence type="ECO:0000313" key="3">
    <source>
        <dbReference type="Proteomes" id="UP000028542"/>
    </source>
</evidence>
<dbReference type="STRING" id="318464.IO99_11880"/>
<dbReference type="eggNOG" id="ENOG50336NM">
    <property type="taxonomic scope" value="Bacteria"/>
</dbReference>
<comment type="caution">
    <text evidence="2">The sequence shown here is derived from an EMBL/GenBank/DDBJ whole genome shotgun (WGS) entry which is preliminary data.</text>
</comment>
<protein>
    <recommendedName>
        <fullName evidence="1">4-fold beta flower domain-containing protein</fullName>
    </recommendedName>
</protein>
<gene>
    <name evidence="2" type="ORF">IO99_11880</name>
</gene>
<dbReference type="EMBL" id="JPMD01000028">
    <property type="protein sequence ID" value="KEZ85835.1"/>
    <property type="molecule type" value="Genomic_DNA"/>
</dbReference>
<name>A0A084JA51_9CLOT</name>
<dbReference type="RefSeq" id="WP_035133497.1">
    <property type="nucleotide sequence ID" value="NZ_JPMD01000028.1"/>
</dbReference>
<dbReference type="Pfam" id="PF21784">
    <property type="entry name" value="Bflower"/>
    <property type="match status" value="1"/>
</dbReference>
<keyword evidence="3" id="KW-1185">Reference proteome</keyword>
<dbReference type="Proteomes" id="UP000028542">
    <property type="component" value="Unassembled WGS sequence"/>
</dbReference>
<accession>A0A084JA51</accession>
<dbReference type="AlphaFoldDB" id="A0A084JA51"/>
<dbReference type="InterPro" id="IPR048911">
    <property type="entry name" value="Bflower"/>
</dbReference>
<reference evidence="2 3" key="1">
    <citation type="submission" date="2014-07" db="EMBL/GenBank/DDBJ databases">
        <title>Draft genome of Clostridium sulfidigenes 113A isolated from sediments associated with methane hydrate from Krishna Godavari basin.</title>
        <authorList>
            <person name="Honkalas V.S."/>
            <person name="Dabir A.P."/>
            <person name="Arora P."/>
            <person name="Dhakephalkar P.K."/>
        </authorList>
    </citation>
    <scope>NUCLEOTIDE SEQUENCE [LARGE SCALE GENOMIC DNA]</scope>
    <source>
        <strain evidence="2 3">113A</strain>
    </source>
</reference>
<proteinExistence type="predicted"/>